<dbReference type="PANTHER" id="PTHR48475:SF2">
    <property type="entry name" value="RIBONUCLEASE H"/>
    <property type="match status" value="1"/>
</dbReference>
<dbReference type="GeneID" id="111023017"/>
<dbReference type="OrthoDB" id="1934939at2759"/>
<accession>A0A6J1DS38</accession>
<sequence>MAAKIVREGYYWPTIDRDTKVFAKACDNCQRFANVLQQALEMLTPISSPWLFAQWGETPYGLAFGSEAIIPVEIGMPTLRVENFDGQTNSEAFLLNLDLLEEKRSYSQLKLAEYQNRMARYYNTRERVRTFKPGDLNLKKVMQHVEALEPNWEGPYRVLKVVRPRAYLLSDLNGRQLPHPWNAEPLRVYYQ</sequence>
<protein>
    <submittedName>
        <fullName evidence="3">Uncharacterized protein LOC111023017</fullName>
    </submittedName>
</protein>
<name>A0A6J1DS38_MOMCH</name>
<evidence type="ECO:0000259" key="1">
    <source>
        <dbReference type="Pfam" id="PF17921"/>
    </source>
</evidence>
<dbReference type="Proteomes" id="UP000504603">
    <property type="component" value="Unplaced"/>
</dbReference>
<dbReference type="Gene3D" id="1.10.340.70">
    <property type="match status" value="1"/>
</dbReference>
<evidence type="ECO:0000313" key="2">
    <source>
        <dbReference type="Proteomes" id="UP000504603"/>
    </source>
</evidence>
<proteinExistence type="predicted"/>
<dbReference type="RefSeq" id="XP_022156049.1">
    <property type="nucleotide sequence ID" value="XM_022300357.1"/>
</dbReference>
<dbReference type="KEGG" id="mcha:111023017"/>
<feature type="domain" description="Integrase zinc-binding" evidence="1">
    <location>
        <begin position="5"/>
        <end position="32"/>
    </location>
</feature>
<gene>
    <name evidence="3" type="primary">LOC111023017</name>
</gene>
<dbReference type="PANTHER" id="PTHR48475">
    <property type="entry name" value="RIBONUCLEASE H"/>
    <property type="match status" value="1"/>
</dbReference>
<dbReference type="AlphaFoldDB" id="A0A6J1DS38"/>
<dbReference type="InterPro" id="IPR041588">
    <property type="entry name" value="Integrase_H2C2"/>
</dbReference>
<organism evidence="2 3">
    <name type="scientific">Momordica charantia</name>
    <name type="common">Bitter gourd</name>
    <name type="synonym">Balsam pear</name>
    <dbReference type="NCBI Taxonomy" id="3673"/>
    <lineage>
        <taxon>Eukaryota</taxon>
        <taxon>Viridiplantae</taxon>
        <taxon>Streptophyta</taxon>
        <taxon>Embryophyta</taxon>
        <taxon>Tracheophyta</taxon>
        <taxon>Spermatophyta</taxon>
        <taxon>Magnoliopsida</taxon>
        <taxon>eudicotyledons</taxon>
        <taxon>Gunneridae</taxon>
        <taxon>Pentapetalae</taxon>
        <taxon>rosids</taxon>
        <taxon>fabids</taxon>
        <taxon>Cucurbitales</taxon>
        <taxon>Cucurbitaceae</taxon>
        <taxon>Momordiceae</taxon>
        <taxon>Momordica</taxon>
    </lineage>
</organism>
<reference evidence="3" key="1">
    <citation type="submission" date="2025-08" db="UniProtKB">
        <authorList>
            <consortium name="RefSeq"/>
        </authorList>
    </citation>
    <scope>IDENTIFICATION</scope>
    <source>
        <strain evidence="3">OHB3-1</strain>
    </source>
</reference>
<dbReference type="Pfam" id="PF17921">
    <property type="entry name" value="Integrase_H2C2"/>
    <property type="match status" value="1"/>
</dbReference>
<evidence type="ECO:0000313" key="3">
    <source>
        <dbReference type="RefSeq" id="XP_022156049.1"/>
    </source>
</evidence>
<keyword evidence="2" id="KW-1185">Reference proteome</keyword>